<protein>
    <submittedName>
        <fullName evidence="2">Uncharacterized protein</fullName>
    </submittedName>
</protein>
<reference evidence="2" key="1">
    <citation type="journal article" date="2020" name="Stud. Mycol.">
        <title>101 Dothideomycetes genomes: a test case for predicting lifestyles and emergence of pathogens.</title>
        <authorList>
            <person name="Haridas S."/>
            <person name="Albert R."/>
            <person name="Binder M."/>
            <person name="Bloem J."/>
            <person name="Labutti K."/>
            <person name="Salamov A."/>
            <person name="Andreopoulos B."/>
            <person name="Baker S."/>
            <person name="Barry K."/>
            <person name="Bills G."/>
            <person name="Bluhm B."/>
            <person name="Cannon C."/>
            <person name="Castanera R."/>
            <person name="Culley D."/>
            <person name="Daum C."/>
            <person name="Ezra D."/>
            <person name="Gonzalez J."/>
            <person name="Henrissat B."/>
            <person name="Kuo A."/>
            <person name="Liang C."/>
            <person name="Lipzen A."/>
            <person name="Lutzoni F."/>
            <person name="Magnuson J."/>
            <person name="Mondo S."/>
            <person name="Nolan M."/>
            <person name="Ohm R."/>
            <person name="Pangilinan J."/>
            <person name="Park H.-J."/>
            <person name="Ramirez L."/>
            <person name="Alfaro M."/>
            <person name="Sun H."/>
            <person name="Tritt A."/>
            <person name="Yoshinaga Y."/>
            <person name="Zwiers L.-H."/>
            <person name="Turgeon B."/>
            <person name="Goodwin S."/>
            <person name="Spatafora J."/>
            <person name="Crous P."/>
            <person name="Grigoriev I."/>
        </authorList>
    </citation>
    <scope>NUCLEOTIDE SEQUENCE</scope>
    <source>
        <strain evidence="2">CBS 107.79</strain>
    </source>
</reference>
<evidence type="ECO:0000256" key="1">
    <source>
        <dbReference type="SAM" id="MobiDB-lite"/>
    </source>
</evidence>
<evidence type="ECO:0000313" key="3">
    <source>
        <dbReference type="Proteomes" id="UP000800036"/>
    </source>
</evidence>
<name>A0A6A5VR72_9PLEO</name>
<sequence length="117" mass="13494">MADRERWLRISGTLKRCAPVNPLYFSTVTNLDRQSPKARRRRRRRRRETSNPARKKERKKERKKQVRGCETRACPVLHVRPATTPLASPGPQQRRPLCCASPSTQHIAFPHASFAAP</sequence>
<evidence type="ECO:0000313" key="2">
    <source>
        <dbReference type="EMBL" id="KAF1979070.1"/>
    </source>
</evidence>
<gene>
    <name evidence="2" type="ORF">BU23DRAFT_193912</name>
</gene>
<accession>A0A6A5VR72</accession>
<dbReference type="EMBL" id="ML976659">
    <property type="protein sequence ID" value="KAF1979070.1"/>
    <property type="molecule type" value="Genomic_DNA"/>
</dbReference>
<feature type="compositionally biased region" description="Basic residues" evidence="1">
    <location>
        <begin position="36"/>
        <end position="66"/>
    </location>
</feature>
<feature type="region of interest" description="Disordered" evidence="1">
    <location>
        <begin position="28"/>
        <end position="72"/>
    </location>
</feature>
<dbReference type="Proteomes" id="UP000800036">
    <property type="component" value="Unassembled WGS sequence"/>
</dbReference>
<organism evidence="2 3">
    <name type="scientific">Bimuria novae-zelandiae CBS 107.79</name>
    <dbReference type="NCBI Taxonomy" id="1447943"/>
    <lineage>
        <taxon>Eukaryota</taxon>
        <taxon>Fungi</taxon>
        <taxon>Dikarya</taxon>
        <taxon>Ascomycota</taxon>
        <taxon>Pezizomycotina</taxon>
        <taxon>Dothideomycetes</taxon>
        <taxon>Pleosporomycetidae</taxon>
        <taxon>Pleosporales</taxon>
        <taxon>Massarineae</taxon>
        <taxon>Didymosphaeriaceae</taxon>
        <taxon>Bimuria</taxon>
    </lineage>
</organism>
<proteinExistence type="predicted"/>
<keyword evidence="3" id="KW-1185">Reference proteome</keyword>
<dbReference type="AlphaFoldDB" id="A0A6A5VR72"/>